<protein>
    <submittedName>
        <fullName evidence="2">Uncharacterized protein</fullName>
    </submittedName>
</protein>
<evidence type="ECO:0000313" key="3">
    <source>
        <dbReference type="Proteomes" id="UP000001073"/>
    </source>
</evidence>
<sequence length="84" mass="9491">MVGWQEGANDKNGAGRSQKQEMAEKMVPEVASGEEIGGWSEAGRESPDLFRPNTVEARDRPADRRTFHLKSNCLPLLTRSRRHR</sequence>
<dbReference type="Ensembl" id="ENSNLET00000037713.1">
    <property type="protein sequence ID" value="ENSNLEP00000045094.1"/>
    <property type="gene ID" value="ENSNLEG00000030235.1"/>
</dbReference>
<reference evidence="2" key="3">
    <citation type="submission" date="2025-09" db="UniProtKB">
        <authorList>
            <consortium name="Ensembl"/>
        </authorList>
    </citation>
    <scope>IDENTIFICATION</scope>
</reference>
<reference evidence="2 3" key="1">
    <citation type="submission" date="2012-10" db="EMBL/GenBank/DDBJ databases">
        <authorList>
            <consortium name="Gibbon Genome Sequencing Consortium"/>
        </authorList>
    </citation>
    <scope>NUCLEOTIDE SEQUENCE [LARGE SCALE GENOMIC DNA]</scope>
</reference>
<evidence type="ECO:0000313" key="2">
    <source>
        <dbReference type="Ensembl" id="ENSNLEP00000045094.1"/>
    </source>
</evidence>
<proteinExistence type="predicted"/>
<accession>A0A2I3HN90</accession>
<name>A0A2I3HN90_NOMLE</name>
<feature type="compositionally biased region" description="Basic and acidic residues" evidence="1">
    <location>
        <begin position="18"/>
        <end position="27"/>
    </location>
</feature>
<dbReference type="GeneTree" id="ENSGT01030000238136"/>
<dbReference type="Proteomes" id="UP000001073">
    <property type="component" value="Chromosome 18"/>
</dbReference>
<organism evidence="2 3">
    <name type="scientific">Nomascus leucogenys</name>
    <name type="common">Northern white-cheeked gibbon</name>
    <name type="synonym">Hylobates leucogenys</name>
    <dbReference type="NCBI Taxonomy" id="61853"/>
    <lineage>
        <taxon>Eukaryota</taxon>
        <taxon>Metazoa</taxon>
        <taxon>Chordata</taxon>
        <taxon>Craniata</taxon>
        <taxon>Vertebrata</taxon>
        <taxon>Euteleostomi</taxon>
        <taxon>Mammalia</taxon>
        <taxon>Eutheria</taxon>
        <taxon>Euarchontoglires</taxon>
        <taxon>Primates</taxon>
        <taxon>Haplorrhini</taxon>
        <taxon>Catarrhini</taxon>
        <taxon>Hylobatidae</taxon>
        <taxon>Nomascus</taxon>
    </lineage>
</organism>
<dbReference type="EMBL" id="ADFV01049817">
    <property type="status" value="NOT_ANNOTATED_CDS"/>
    <property type="molecule type" value="Genomic_DNA"/>
</dbReference>
<dbReference type="AlphaFoldDB" id="A0A2I3HN90"/>
<keyword evidence="3" id="KW-1185">Reference proteome</keyword>
<dbReference type="InParanoid" id="A0A2I3HN90"/>
<feature type="region of interest" description="Disordered" evidence="1">
    <location>
        <begin position="1"/>
        <end position="62"/>
    </location>
</feature>
<reference evidence="2" key="2">
    <citation type="submission" date="2025-08" db="UniProtKB">
        <authorList>
            <consortium name="Ensembl"/>
        </authorList>
    </citation>
    <scope>IDENTIFICATION</scope>
</reference>
<evidence type="ECO:0000256" key="1">
    <source>
        <dbReference type="SAM" id="MobiDB-lite"/>
    </source>
</evidence>